<organism evidence="2 3">
    <name type="scientific">Symbiodinium microadriaticum</name>
    <name type="common">Dinoflagellate</name>
    <name type="synonym">Zooxanthella microadriatica</name>
    <dbReference type="NCBI Taxonomy" id="2951"/>
    <lineage>
        <taxon>Eukaryota</taxon>
        <taxon>Sar</taxon>
        <taxon>Alveolata</taxon>
        <taxon>Dinophyceae</taxon>
        <taxon>Suessiales</taxon>
        <taxon>Symbiodiniaceae</taxon>
        <taxon>Symbiodinium</taxon>
    </lineage>
</organism>
<reference evidence="2 3" key="1">
    <citation type="submission" date="2016-02" db="EMBL/GenBank/DDBJ databases">
        <title>Genome analysis of coral dinoflagellate symbionts highlights evolutionary adaptations to a symbiotic lifestyle.</title>
        <authorList>
            <person name="Aranda M."/>
            <person name="Li Y."/>
            <person name="Liew Y.J."/>
            <person name="Baumgarten S."/>
            <person name="Simakov O."/>
            <person name="Wilson M."/>
            <person name="Piel J."/>
            <person name="Ashoor H."/>
            <person name="Bougouffa S."/>
            <person name="Bajic V.B."/>
            <person name="Ryu T."/>
            <person name="Ravasi T."/>
            <person name="Bayer T."/>
            <person name="Micklem G."/>
            <person name="Kim H."/>
            <person name="Bhak J."/>
            <person name="Lajeunesse T.C."/>
            <person name="Voolstra C.R."/>
        </authorList>
    </citation>
    <scope>NUCLEOTIDE SEQUENCE [LARGE SCALE GENOMIC DNA]</scope>
    <source>
        <strain evidence="2 3">CCMP2467</strain>
    </source>
</reference>
<sequence>MWPTMAMFIIRIGIVDVIRSHALSPSSFESPEPSTAGELQTAPLYVKWMLCLVMWPLLLSFLVTSAVQHRQPEYNRSELSILIPEARPLVSLPLVALQAHTHFPELQVQIRYGQENDDFVHNEETLLRLRRSGSLVLTPLPLPFAAGNLTKERYSTMLKGPEFWESALTPKILLVQADSWLCNSARASIKPFLGFDYVGAPWGHIVPACPEAGGNGGLSLRDRDAMLRVARMEKNLEEMVEPEDVFFCSHFAKLKMPATVRALRFATEEKLPGRSAESSSQSIFGVHKLVTGDANGFSENEVANFEDDCPGVKLMVDSMGRYDASPNWRDSEDLIRAWRGTALPRLVLAQSIDRGLVAVSLRDLSSPITRGDAHGLDLREKLKVIPKRNYLGAYG</sequence>
<dbReference type="OrthoDB" id="10025998at2759"/>
<dbReference type="AlphaFoldDB" id="A0A1Q9F5B5"/>
<comment type="caution">
    <text evidence="2">The sequence shown here is derived from an EMBL/GenBank/DDBJ whole genome shotgun (WGS) entry which is preliminary data.</text>
</comment>
<feature type="domain" description="DUF5672" evidence="1">
    <location>
        <begin position="151"/>
        <end position="287"/>
    </location>
</feature>
<dbReference type="Pfam" id="PF18922">
    <property type="entry name" value="DUF5672"/>
    <property type="match status" value="1"/>
</dbReference>
<proteinExistence type="predicted"/>
<evidence type="ECO:0000259" key="1">
    <source>
        <dbReference type="Pfam" id="PF18922"/>
    </source>
</evidence>
<evidence type="ECO:0000313" key="2">
    <source>
        <dbReference type="EMBL" id="OLQ14885.1"/>
    </source>
</evidence>
<gene>
    <name evidence="2" type="ORF">AK812_SmicGene917</name>
</gene>
<dbReference type="EMBL" id="LSRX01000009">
    <property type="protein sequence ID" value="OLQ14885.1"/>
    <property type="molecule type" value="Genomic_DNA"/>
</dbReference>
<protein>
    <recommendedName>
        <fullName evidence="1">DUF5672 domain-containing protein</fullName>
    </recommendedName>
</protein>
<dbReference type="InterPro" id="IPR043729">
    <property type="entry name" value="DUF5672"/>
</dbReference>
<name>A0A1Q9F5B5_SYMMI</name>
<keyword evidence="3" id="KW-1185">Reference proteome</keyword>
<dbReference type="Proteomes" id="UP000186817">
    <property type="component" value="Unassembled WGS sequence"/>
</dbReference>
<accession>A0A1Q9F5B5</accession>
<evidence type="ECO:0000313" key="3">
    <source>
        <dbReference type="Proteomes" id="UP000186817"/>
    </source>
</evidence>